<feature type="region of interest" description="Disordered" evidence="1">
    <location>
        <begin position="150"/>
        <end position="199"/>
    </location>
</feature>
<dbReference type="Proteomes" id="UP000825935">
    <property type="component" value="Chromosome 31"/>
</dbReference>
<feature type="region of interest" description="Disordered" evidence="1">
    <location>
        <begin position="1"/>
        <end position="32"/>
    </location>
</feature>
<accession>A0A8T2QZM4</accession>
<dbReference type="PANTHER" id="PTHR34682:SF3">
    <property type="entry name" value="AT HOOK MOTIF-CONTAINING PROTEIN"/>
    <property type="match status" value="1"/>
</dbReference>
<dbReference type="EMBL" id="CM035436">
    <property type="protein sequence ID" value="KAH7288901.1"/>
    <property type="molecule type" value="Genomic_DNA"/>
</dbReference>
<comment type="caution">
    <text evidence="2">The sequence shown here is derived from an EMBL/GenBank/DDBJ whole genome shotgun (WGS) entry which is preliminary data.</text>
</comment>
<dbReference type="InterPro" id="IPR045881">
    <property type="entry name" value="MNM1-like"/>
</dbReference>
<evidence type="ECO:0000256" key="1">
    <source>
        <dbReference type="SAM" id="MobiDB-lite"/>
    </source>
</evidence>
<feature type="region of interest" description="Disordered" evidence="1">
    <location>
        <begin position="208"/>
        <end position="227"/>
    </location>
</feature>
<feature type="compositionally biased region" description="Low complexity" evidence="1">
    <location>
        <begin position="172"/>
        <end position="189"/>
    </location>
</feature>
<keyword evidence="3" id="KW-1185">Reference proteome</keyword>
<feature type="compositionally biased region" description="Polar residues" evidence="1">
    <location>
        <begin position="263"/>
        <end position="275"/>
    </location>
</feature>
<evidence type="ECO:0000313" key="2">
    <source>
        <dbReference type="EMBL" id="KAH7288901.1"/>
    </source>
</evidence>
<reference evidence="2" key="1">
    <citation type="submission" date="2021-08" db="EMBL/GenBank/DDBJ databases">
        <title>WGS assembly of Ceratopteris richardii.</title>
        <authorList>
            <person name="Marchant D.B."/>
            <person name="Chen G."/>
            <person name="Jenkins J."/>
            <person name="Shu S."/>
            <person name="Leebens-Mack J."/>
            <person name="Grimwood J."/>
            <person name="Schmutz J."/>
            <person name="Soltis P."/>
            <person name="Soltis D."/>
            <person name="Chen Z.-H."/>
        </authorList>
    </citation>
    <scope>NUCLEOTIDE SEQUENCE</scope>
    <source>
        <strain evidence="2">Whitten #5841</strain>
        <tissue evidence="2">Leaf</tissue>
    </source>
</reference>
<dbReference type="PANTHER" id="PTHR34682">
    <property type="entry name" value="AT HOOK MOTIF-CONTAINING PROTEIN"/>
    <property type="match status" value="1"/>
</dbReference>
<organism evidence="2 3">
    <name type="scientific">Ceratopteris richardii</name>
    <name type="common">Triangle waterfern</name>
    <dbReference type="NCBI Taxonomy" id="49495"/>
    <lineage>
        <taxon>Eukaryota</taxon>
        <taxon>Viridiplantae</taxon>
        <taxon>Streptophyta</taxon>
        <taxon>Embryophyta</taxon>
        <taxon>Tracheophyta</taxon>
        <taxon>Polypodiopsida</taxon>
        <taxon>Polypodiidae</taxon>
        <taxon>Polypodiales</taxon>
        <taxon>Pteridineae</taxon>
        <taxon>Pteridaceae</taxon>
        <taxon>Parkerioideae</taxon>
        <taxon>Ceratopteris</taxon>
    </lineage>
</organism>
<feature type="compositionally biased region" description="Acidic residues" evidence="1">
    <location>
        <begin position="1"/>
        <end position="23"/>
    </location>
</feature>
<feature type="compositionally biased region" description="Low complexity" evidence="1">
    <location>
        <begin position="211"/>
        <end position="221"/>
    </location>
</feature>
<proteinExistence type="predicted"/>
<gene>
    <name evidence="2" type="ORF">KP509_31G048800</name>
</gene>
<protein>
    <submittedName>
        <fullName evidence="2">Uncharacterized protein</fullName>
    </submittedName>
</protein>
<dbReference type="AlphaFoldDB" id="A0A8T2QZM4"/>
<feature type="region of interest" description="Disordered" evidence="1">
    <location>
        <begin position="291"/>
        <end position="318"/>
    </location>
</feature>
<feature type="region of interest" description="Disordered" evidence="1">
    <location>
        <begin position="253"/>
        <end position="279"/>
    </location>
</feature>
<evidence type="ECO:0000313" key="3">
    <source>
        <dbReference type="Proteomes" id="UP000825935"/>
    </source>
</evidence>
<name>A0A8T2QZM4_CERRI</name>
<sequence>MKVMMEEAEEDEEEEEEEEDVENEVAKPRKRIGRPPKVWSSVLLPKEVTSTLGTAKQLGANLQTMNHNFKTTRSHEGEVSDSKASLSDMVGQTVHGVVDGCFDAGFLVSLRMGDSNSLYRGVVFGPGLSIPVSNDTDVAKNVKRRRLKQNQIGADVATGEGASTFSLPAPTSEESPVHVVPHPAVSEPPLHFGGPPVQHAQLSNSAHLLESSHNNPSISSPHPRPFLYNGPMRPNFRTPHSHPDMNVNPFVHPSNLPPRASMPVSSAAQGYNPRQNFGHVMPSSGAPYVYNFAGTQGRPGTPVSQYRDHQTDPQYRGP</sequence>
<dbReference type="OrthoDB" id="1919336at2759"/>